<dbReference type="Pfam" id="PF14707">
    <property type="entry name" value="Sulfatase_C"/>
    <property type="match status" value="1"/>
</dbReference>
<dbReference type="Gene3D" id="3.30.1120.10">
    <property type="match status" value="1"/>
</dbReference>
<evidence type="ECO:0000259" key="4">
    <source>
        <dbReference type="Pfam" id="PF00884"/>
    </source>
</evidence>
<comment type="similarity">
    <text evidence="1">Belongs to the sulfatase family.</text>
</comment>
<feature type="region of interest" description="Disordered" evidence="3">
    <location>
        <begin position="377"/>
        <end position="396"/>
    </location>
</feature>
<feature type="compositionally biased region" description="Basic and acidic residues" evidence="3">
    <location>
        <begin position="469"/>
        <end position="482"/>
    </location>
</feature>
<feature type="domain" description="Sulfatase N-terminal" evidence="4">
    <location>
        <begin position="16"/>
        <end position="324"/>
    </location>
</feature>
<dbReference type="AlphaFoldDB" id="A0A975IXI7"/>
<dbReference type="Pfam" id="PF00884">
    <property type="entry name" value="Sulfatase"/>
    <property type="match status" value="1"/>
</dbReference>
<evidence type="ECO:0000256" key="3">
    <source>
        <dbReference type="SAM" id="MobiDB-lite"/>
    </source>
</evidence>
<dbReference type="InterPro" id="IPR000917">
    <property type="entry name" value="Sulfatase_N"/>
</dbReference>
<keyword evidence="2" id="KW-0378">Hydrolase</keyword>
<dbReference type="EMBL" id="CP073100">
    <property type="protein sequence ID" value="QUE49366.1"/>
    <property type="molecule type" value="Genomic_DNA"/>
</dbReference>
<dbReference type="CDD" id="cd16026">
    <property type="entry name" value="GALNS_like"/>
    <property type="match status" value="1"/>
</dbReference>
<organism evidence="5 6">
    <name type="scientific">Luteolibacter ambystomatis</name>
    <dbReference type="NCBI Taxonomy" id="2824561"/>
    <lineage>
        <taxon>Bacteria</taxon>
        <taxon>Pseudomonadati</taxon>
        <taxon>Verrucomicrobiota</taxon>
        <taxon>Verrucomicrobiia</taxon>
        <taxon>Verrucomicrobiales</taxon>
        <taxon>Verrucomicrobiaceae</taxon>
        <taxon>Luteolibacter</taxon>
    </lineage>
</organism>
<protein>
    <submittedName>
        <fullName evidence="5">Sulfatase</fullName>
    </submittedName>
</protein>
<feature type="region of interest" description="Disordered" evidence="3">
    <location>
        <begin position="439"/>
        <end position="482"/>
    </location>
</feature>
<evidence type="ECO:0000256" key="1">
    <source>
        <dbReference type="ARBA" id="ARBA00008779"/>
    </source>
</evidence>
<dbReference type="KEGG" id="lamb:KBB96_10835"/>
<sequence length="482" mass="52586">MLPLPSRAEEKQNRPPNVIIIYIDDMGYGDIGPFGAKGYKTPNLDRMAAEGTKFTSFYSVQAVCSASRAGLMTGCYPNRLGISGALHPHSQVGLAPEEITIAEICKSRGYATGCFGKWHLGDAKEFLPLQQGFDEYFGLPYSNDMLPKPGSKNPPLPLIDGNTVVNPDVDDAAQDMLTTWYTEHAVDFIRRHKDKPFFLYLPHSMVHIPLHVSDKFRGKSGHGLFGDVVEEVDWSVGQVLDELKRSGIDGHTLVMFCSDNGPWLCYGDHAGTAGPLREGKGTSWDGGVREPTLMRWPGHIPAGRTSDAVLATIDMLPTIASLSGAELPARKIDGRNITEIITGKSDASPHEALFFYYHVNDLEAMRSGKWKLEFPRSYTSLDGKPGGKDGKPAPYKNLTVPAVQLYDLDSDPGQKTDLAAAHPDVVARLTALADKQRAELGDALGKQPGTARRQPGKTSPASVFPSDEGFDKKPDPKYTPKH</sequence>
<dbReference type="GO" id="GO:0004065">
    <property type="term" value="F:arylsulfatase activity"/>
    <property type="evidence" value="ECO:0007669"/>
    <property type="project" value="TreeGrafter"/>
</dbReference>
<dbReference type="PANTHER" id="PTHR42693">
    <property type="entry name" value="ARYLSULFATASE FAMILY MEMBER"/>
    <property type="match status" value="1"/>
</dbReference>
<keyword evidence="6" id="KW-1185">Reference proteome</keyword>
<gene>
    <name evidence="5" type="ORF">KBB96_10835</name>
</gene>
<dbReference type="SUPFAM" id="SSF53649">
    <property type="entry name" value="Alkaline phosphatase-like"/>
    <property type="match status" value="1"/>
</dbReference>
<evidence type="ECO:0000313" key="6">
    <source>
        <dbReference type="Proteomes" id="UP000676169"/>
    </source>
</evidence>
<dbReference type="InterPro" id="IPR050738">
    <property type="entry name" value="Sulfatase"/>
</dbReference>
<name>A0A975IXI7_9BACT</name>
<dbReference type="PANTHER" id="PTHR42693:SF53">
    <property type="entry name" value="ENDO-4-O-SULFATASE"/>
    <property type="match status" value="1"/>
</dbReference>
<accession>A0A975IXI7</accession>
<dbReference type="Proteomes" id="UP000676169">
    <property type="component" value="Chromosome"/>
</dbReference>
<reference evidence="5" key="1">
    <citation type="submission" date="2021-04" db="EMBL/GenBank/DDBJ databases">
        <title>Luteolibacter sp. 32A isolated from the skin of an Anderson's salamander (Ambystoma andersonii).</title>
        <authorList>
            <person name="Spergser J."/>
            <person name="Busse H.-J."/>
        </authorList>
    </citation>
    <scope>NUCLEOTIDE SEQUENCE</scope>
    <source>
        <strain evidence="5">32A</strain>
    </source>
</reference>
<evidence type="ECO:0000256" key="2">
    <source>
        <dbReference type="ARBA" id="ARBA00022801"/>
    </source>
</evidence>
<evidence type="ECO:0000313" key="5">
    <source>
        <dbReference type="EMBL" id="QUE49366.1"/>
    </source>
</evidence>
<dbReference type="InterPro" id="IPR017850">
    <property type="entry name" value="Alkaline_phosphatase_core_sf"/>
</dbReference>
<dbReference type="Gene3D" id="3.40.720.10">
    <property type="entry name" value="Alkaline Phosphatase, subunit A"/>
    <property type="match status" value="1"/>
</dbReference>
<dbReference type="RefSeq" id="WP_211629427.1">
    <property type="nucleotide sequence ID" value="NZ_CP073100.1"/>
</dbReference>
<proteinExistence type="inferred from homology"/>